<dbReference type="EMBL" id="GBRH01189519">
    <property type="protein sequence ID" value="JAE08377.1"/>
    <property type="molecule type" value="Transcribed_RNA"/>
</dbReference>
<sequence length="37" mass="4077">MEPRSSPTWLPLRSPNWTSMSVSNSMAPASVRGETPM</sequence>
<name>A0A0A9F7P5_ARUDO</name>
<accession>A0A0A9F7P5</accession>
<proteinExistence type="predicted"/>
<feature type="compositionally biased region" description="Polar residues" evidence="1">
    <location>
        <begin position="15"/>
        <end position="27"/>
    </location>
</feature>
<evidence type="ECO:0000313" key="2">
    <source>
        <dbReference type="EMBL" id="JAE08377.1"/>
    </source>
</evidence>
<dbReference type="AlphaFoldDB" id="A0A0A9F7P5"/>
<protein>
    <submittedName>
        <fullName evidence="2">Uncharacterized protein</fullName>
    </submittedName>
</protein>
<organism evidence="2">
    <name type="scientific">Arundo donax</name>
    <name type="common">Giant reed</name>
    <name type="synonym">Donax arundinaceus</name>
    <dbReference type="NCBI Taxonomy" id="35708"/>
    <lineage>
        <taxon>Eukaryota</taxon>
        <taxon>Viridiplantae</taxon>
        <taxon>Streptophyta</taxon>
        <taxon>Embryophyta</taxon>
        <taxon>Tracheophyta</taxon>
        <taxon>Spermatophyta</taxon>
        <taxon>Magnoliopsida</taxon>
        <taxon>Liliopsida</taxon>
        <taxon>Poales</taxon>
        <taxon>Poaceae</taxon>
        <taxon>PACMAD clade</taxon>
        <taxon>Arundinoideae</taxon>
        <taxon>Arundineae</taxon>
        <taxon>Arundo</taxon>
    </lineage>
</organism>
<reference evidence="2" key="2">
    <citation type="journal article" date="2015" name="Data Brief">
        <title>Shoot transcriptome of the giant reed, Arundo donax.</title>
        <authorList>
            <person name="Barrero R.A."/>
            <person name="Guerrero F.D."/>
            <person name="Moolhuijzen P."/>
            <person name="Goolsby J.A."/>
            <person name="Tidwell J."/>
            <person name="Bellgard S.E."/>
            <person name="Bellgard M.I."/>
        </authorList>
    </citation>
    <scope>NUCLEOTIDE SEQUENCE</scope>
    <source>
        <tissue evidence="2">Shoot tissue taken approximately 20 cm above the soil surface</tissue>
    </source>
</reference>
<evidence type="ECO:0000256" key="1">
    <source>
        <dbReference type="SAM" id="MobiDB-lite"/>
    </source>
</evidence>
<reference evidence="2" key="1">
    <citation type="submission" date="2014-09" db="EMBL/GenBank/DDBJ databases">
        <authorList>
            <person name="Magalhaes I.L.F."/>
            <person name="Oliveira U."/>
            <person name="Santos F.R."/>
            <person name="Vidigal T.H.D.A."/>
            <person name="Brescovit A.D."/>
            <person name="Santos A.J."/>
        </authorList>
    </citation>
    <scope>NUCLEOTIDE SEQUENCE</scope>
    <source>
        <tissue evidence="2">Shoot tissue taken approximately 20 cm above the soil surface</tissue>
    </source>
</reference>
<feature type="region of interest" description="Disordered" evidence="1">
    <location>
        <begin position="1"/>
        <end position="37"/>
    </location>
</feature>